<name>A0ACB0Z9C3_MELEN</name>
<gene>
    <name evidence="1" type="ORF">MENTE1834_LOCUS22440</name>
</gene>
<organism evidence="1 2">
    <name type="scientific">Meloidogyne enterolobii</name>
    <name type="common">Root-knot nematode worm</name>
    <name type="synonym">Meloidogyne mayaguensis</name>
    <dbReference type="NCBI Taxonomy" id="390850"/>
    <lineage>
        <taxon>Eukaryota</taxon>
        <taxon>Metazoa</taxon>
        <taxon>Ecdysozoa</taxon>
        <taxon>Nematoda</taxon>
        <taxon>Chromadorea</taxon>
        <taxon>Rhabditida</taxon>
        <taxon>Tylenchina</taxon>
        <taxon>Tylenchomorpha</taxon>
        <taxon>Tylenchoidea</taxon>
        <taxon>Meloidogynidae</taxon>
        <taxon>Meloidogyninae</taxon>
        <taxon>Meloidogyne</taxon>
    </lineage>
</organism>
<sequence>MGTILSDHSLFTFKKAQVEDANLFLSFLYYFFFLFFSCLLFLKNFVSKKISFLPSKKFIFRFFSIVNKYFAKKPHLRILTIPLALRQKEPAGKHFESQQLITSATFTNLFLGKKSTLKLSI</sequence>
<proteinExistence type="predicted"/>
<accession>A0ACB0Z9C3</accession>
<evidence type="ECO:0000313" key="2">
    <source>
        <dbReference type="Proteomes" id="UP001497535"/>
    </source>
</evidence>
<comment type="caution">
    <text evidence="1">The sequence shown here is derived from an EMBL/GenBank/DDBJ whole genome shotgun (WGS) entry which is preliminary data.</text>
</comment>
<evidence type="ECO:0000313" key="1">
    <source>
        <dbReference type="EMBL" id="CAK5075621.1"/>
    </source>
</evidence>
<dbReference type="Proteomes" id="UP001497535">
    <property type="component" value="Unassembled WGS sequence"/>
</dbReference>
<protein>
    <submittedName>
        <fullName evidence="1">Uncharacterized protein</fullName>
    </submittedName>
</protein>
<keyword evidence="2" id="KW-1185">Reference proteome</keyword>
<dbReference type="EMBL" id="CAVMJV010000028">
    <property type="protein sequence ID" value="CAK5075621.1"/>
    <property type="molecule type" value="Genomic_DNA"/>
</dbReference>
<reference evidence="1" key="1">
    <citation type="submission" date="2023-11" db="EMBL/GenBank/DDBJ databases">
        <authorList>
            <person name="Poullet M."/>
        </authorList>
    </citation>
    <scope>NUCLEOTIDE SEQUENCE</scope>
    <source>
        <strain evidence="1">E1834</strain>
    </source>
</reference>